<comment type="caution">
    <text evidence="9">The sequence shown here is derived from an EMBL/GenBank/DDBJ whole genome shotgun (WGS) entry which is preliminary data.</text>
</comment>
<proteinExistence type="predicted"/>
<keyword evidence="6 7" id="KW-0472">Membrane</keyword>
<dbReference type="AlphaFoldDB" id="A0A844G2C8"/>
<evidence type="ECO:0000256" key="6">
    <source>
        <dbReference type="ARBA" id="ARBA00023136"/>
    </source>
</evidence>
<accession>A0A844G2C8</accession>
<dbReference type="InterPro" id="IPR050256">
    <property type="entry name" value="Glycosyltransferase_2"/>
</dbReference>
<gene>
    <name evidence="9" type="ORF">FYJ85_08615</name>
</gene>
<feature type="transmembrane region" description="Helical" evidence="7">
    <location>
        <begin position="264"/>
        <end position="289"/>
    </location>
</feature>
<comment type="subcellular location">
    <subcellularLocation>
        <location evidence="1">Membrane</location>
        <topology evidence="1">Multi-pass membrane protein</topology>
    </subcellularLocation>
</comment>
<keyword evidence="3 9" id="KW-0808">Transferase</keyword>
<dbReference type="CDD" id="cd04187">
    <property type="entry name" value="DPM1_like_bac"/>
    <property type="match status" value="1"/>
</dbReference>
<evidence type="ECO:0000256" key="5">
    <source>
        <dbReference type="ARBA" id="ARBA00022989"/>
    </source>
</evidence>
<dbReference type="PANTHER" id="PTHR48090:SF1">
    <property type="entry name" value="PROPHAGE BACTOPRENOL GLUCOSYL TRANSFERASE HOMOLOG"/>
    <property type="match status" value="1"/>
</dbReference>
<keyword evidence="2" id="KW-0328">Glycosyltransferase</keyword>
<reference evidence="9 10" key="1">
    <citation type="submission" date="2019-08" db="EMBL/GenBank/DDBJ databases">
        <title>In-depth cultivation of the pig gut microbiome towards novel bacterial diversity and tailored functional studies.</title>
        <authorList>
            <person name="Wylensek D."/>
            <person name="Hitch T.C.A."/>
            <person name="Clavel T."/>
        </authorList>
    </citation>
    <scope>NUCLEOTIDE SEQUENCE [LARGE SCALE GENOMIC DNA]</scope>
    <source>
        <strain evidence="9 10">BBE-744-WT-12</strain>
    </source>
</reference>
<dbReference type="GO" id="GO:0016757">
    <property type="term" value="F:glycosyltransferase activity"/>
    <property type="evidence" value="ECO:0007669"/>
    <property type="project" value="UniProtKB-KW"/>
</dbReference>
<evidence type="ECO:0000259" key="8">
    <source>
        <dbReference type="Pfam" id="PF00535"/>
    </source>
</evidence>
<evidence type="ECO:0000256" key="1">
    <source>
        <dbReference type="ARBA" id="ARBA00004141"/>
    </source>
</evidence>
<dbReference type="EMBL" id="VUNS01000007">
    <property type="protein sequence ID" value="MST97104.1"/>
    <property type="molecule type" value="Genomic_DNA"/>
</dbReference>
<feature type="domain" description="Glycosyltransferase 2-like" evidence="8">
    <location>
        <begin position="6"/>
        <end position="154"/>
    </location>
</feature>
<feature type="transmembrane region" description="Helical" evidence="7">
    <location>
        <begin position="230"/>
        <end position="252"/>
    </location>
</feature>
<name>A0A844G2C8_9BACT</name>
<keyword evidence="10" id="KW-1185">Reference proteome</keyword>
<protein>
    <submittedName>
        <fullName evidence="9">Glycosyltransferase family 2 protein</fullName>
    </submittedName>
</protein>
<evidence type="ECO:0000313" key="10">
    <source>
        <dbReference type="Proteomes" id="UP000435649"/>
    </source>
</evidence>
<evidence type="ECO:0000256" key="3">
    <source>
        <dbReference type="ARBA" id="ARBA00022679"/>
    </source>
</evidence>
<sequence length="312" mass="35864">MMKKITVVTGCFNEVENLEELFNRVAGAFETMPGYTFDMIVADNASTDGSRELLRRMAAKDSRVKVILNANNFGHIRSPYNALLQADGDAAIVMCSDLQEPPEMIPAMLREWEAGAKIVCCVKPESRENPLMFAVRRFYYWLLDKFSETPQLRNFTGFGLYDRRFLDALKLFHEPYPYFRGLVTEIGFKRVELPFVQDRRKHGRTKNNFFTLYDMAMTGFVNHTKLPLRLAVFAGFLLAFLSLLVAAGYLVYKLFYWDTFQLGLAPLVIGLFFFSAVQLIFIGIIGEYVGAIWTQVKNKPLVIEEEKINFDR</sequence>
<evidence type="ECO:0000256" key="2">
    <source>
        <dbReference type="ARBA" id="ARBA00022676"/>
    </source>
</evidence>
<evidence type="ECO:0000313" key="9">
    <source>
        <dbReference type="EMBL" id="MST97104.1"/>
    </source>
</evidence>
<keyword evidence="5 7" id="KW-1133">Transmembrane helix</keyword>
<keyword evidence="4 7" id="KW-0812">Transmembrane</keyword>
<dbReference type="GO" id="GO:0005886">
    <property type="term" value="C:plasma membrane"/>
    <property type="evidence" value="ECO:0007669"/>
    <property type="project" value="TreeGrafter"/>
</dbReference>
<evidence type="ECO:0000256" key="4">
    <source>
        <dbReference type="ARBA" id="ARBA00022692"/>
    </source>
</evidence>
<organism evidence="9 10">
    <name type="scientific">Victivallis lenta</name>
    <dbReference type="NCBI Taxonomy" id="2606640"/>
    <lineage>
        <taxon>Bacteria</taxon>
        <taxon>Pseudomonadati</taxon>
        <taxon>Lentisphaerota</taxon>
        <taxon>Lentisphaeria</taxon>
        <taxon>Victivallales</taxon>
        <taxon>Victivallaceae</taxon>
        <taxon>Victivallis</taxon>
    </lineage>
</organism>
<dbReference type="Proteomes" id="UP000435649">
    <property type="component" value="Unassembled WGS sequence"/>
</dbReference>
<dbReference type="SUPFAM" id="SSF53448">
    <property type="entry name" value="Nucleotide-diphospho-sugar transferases"/>
    <property type="match status" value="1"/>
</dbReference>
<dbReference type="Gene3D" id="3.90.550.10">
    <property type="entry name" value="Spore Coat Polysaccharide Biosynthesis Protein SpsA, Chain A"/>
    <property type="match status" value="1"/>
</dbReference>
<dbReference type="InterPro" id="IPR001173">
    <property type="entry name" value="Glyco_trans_2-like"/>
</dbReference>
<dbReference type="PANTHER" id="PTHR48090">
    <property type="entry name" value="UNDECAPRENYL-PHOSPHATE 4-DEOXY-4-FORMAMIDO-L-ARABINOSE TRANSFERASE-RELATED"/>
    <property type="match status" value="1"/>
</dbReference>
<evidence type="ECO:0000256" key="7">
    <source>
        <dbReference type="SAM" id="Phobius"/>
    </source>
</evidence>
<dbReference type="InterPro" id="IPR029044">
    <property type="entry name" value="Nucleotide-diphossugar_trans"/>
</dbReference>
<dbReference type="Pfam" id="PF00535">
    <property type="entry name" value="Glycos_transf_2"/>
    <property type="match status" value="1"/>
</dbReference>